<dbReference type="GO" id="GO:0004665">
    <property type="term" value="F:prephenate dehydrogenase (NADP+) activity"/>
    <property type="evidence" value="ECO:0007669"/>
    <property type="project" value="InterPro"/>
</dbReference>
<name>C1B9H8_RHOOB</name>
<dbReference type="InterPro" id="IPR036291">
    <property type="entry name" value="NAD(P)-bd_dom_sf"/>
</dbReference>
<dbReference type="Pfam" id="PF20463">
    <property type="entry name" value="PDH_C"/>
    <property type="match status" value="1"/>
</dbReference>
<dbReference type="Pfam" id="PF02153">
    <property type="entry name" value="PDH_N"/>
    <property type="match status" value="1"/>
</dbReference>
<evidence type="ECO:0000259" key="3">
    <source>
        <dbReference type="PROSITE" id="PS51176"/>
    </source>
</evidence>
<dbReference type="GO" id="GO:0070403">
    <property type="term" value="F:NAD+ binding"/>
    <property type="evidence" value="ECO:0007669"/>
    <property type="project" value="InterPro"/>
</dbReference>
<dbReference type="PANTHER" id="PTHR21363:SF0">
    <property type="entry name" value="PREPHENATE DEHYDROGENASE [NADP(+)]"/>
    <property type="match status" value="1"/>
</dbReference>
<dbReference type="GO" id="GO:0008977">
    <property type="term" value="F:prephenate dehydrogenase (NAD+) activity"/>
    <property type="evidence" value="ECO:0007669"/>
    <property type="project" value="UniProtKB-EC"/>
</dbReference>
<dbReference type="GO" id="GO:0006571">
    <property type="term" value="P:tyrosine biosynthetic process"/>
    <property type="evidence" value="ECO:0007669"/>
    <property type="project" value="InterPro"/>
</dbReference>
<dbReference type="AlphaFoldDB" id="C1B9H8"/>
<dbReference type="InterPro" id="IPR003099">
    <property type="entry name" value="Prephen_DH"/>
</dbReference>
<dbReference type="SUPFAM" id="SSF51735">
    <property type="entry name" value="NAD(P)-binding Rossmann-fold domains"/>
    <property type="match status" value="1"/>
</dbReference>
<evidence type="ECO:0000256" key="2">
    <source>
        <dbReference type="ARBA" id="ARBA00023002"/>
    </source>
</evidence>
<dbReference type="EMBL" id="AP011115">
    <property type="protein sequence ID" value="BAH52331.1"/>
    <property type="molecule type" value="Genomic_DNA"/>
</dbReference>
<feature type="domain" description="Prephenate/arogenate dehydrogenase" evidence="3">
    <location>
        <begin position="23"/>
        <end position="307"/>
    </location>
</feature>
<dbReference type="InterPro" id="IPR050812">
    <property type="entry name" value="Preph/Arog_dehydrog"/>
</dbReference>
<dbReference type="KEGG" id="rop:ROP_40840"/>
<dbReference type="STRING" id="632772.ROP_40840"/>
<evidence type="ECO:0000313" key="5">
    <source>
        <dbReference type="Proteomes" id="UP000002212"/>
    </source>
</evidence>
<evidence type="ECO:0000256" key="1">
    <source>
        <dbReference type="ARBA" id="ARBA00007964"/>
    </source>
</evidence>
<dbReference type="Gene3D" id="3.40.50.720">
    <property type="entry name" value="NAD(P)-binding Rossmann-like Domain"/>
    <property type="match status" value="1"/>
</dbReference>
<dbReference type="HOGENOM" id="CLU_055968_1_0_11"/>
<dbReference type="EC" id="1.3.1.12" evidence="4"/>
<organism evidence="4 5">
    <name type="scientific">Rhodococcus opacus (strain B4)</name>
    <dbReference type="NCBI Taxonomy" id="632772"/>
    <lineage>
        <taxon>Bacteria</taxon>
        <taxon>Bacillati</taxon>
        <taxon>Actinomycetota</taxon>
        <taxon>Actinomycetes</taxon>
        <taxon>Mycobacteriales</taxon>
        <taxon>Nocardiaceae</taxon>
        <taxon>Rhodococcus</taxon>
    </lineage>
</organism>
<comment type="similarity">
    <text evidence="1">Belongs to the prephenate/arogenate dehydrogenase family.</text>
</comment>
<dbReference type="InterPro" id="IPR008927">
    <property type="entry name" value="6-PGluconate_DH-like_C_sf"/>
</dbReference>
<dbReference type="PROSITE" id="PS51176">
    <property type="entry name" value="PDH_ADH"/>
    <property type="match status" value="1"/>
</dbReference>
<protein>
    <submittedName>
        <fullName evidence="4">Prephenate dehydrogenase</fullName>
        <ecNumber evidence="4">1.3.1.12</ecNumber>
    </submittedName>
</protein>
<dbReference type="PATRIC" id="fig|632772.20.peg.4283"/>
<gene>
    <name evidence="4" type="primary">tyrA</name>
    <name evidence="4" type="ordered locus">ROP_40840</name>
</gene>
<dbReference type="Proteomes" id="UP000002212">
    <property type="component" value="Chromosome"/>
</dbReference>
<proteinExistence type="inferred from homology"/>
<accession>C1B9H8</accession>
<dbReference type="InterPro" id="IPR046826">
    <property type="entry name" value="PDH_N"/>
</dbReference>
<keyword evidence="2 4" id="KW-0560">Oxidoreductase</keyword>
<reference evidence="4 5" key="1">
    <citation type="submission" date="2009-03" db="EMBL/GenBank/DDBJ databases">
        <title>Comparison of the complete genome sequences of Rhodococcus erythropolis PR4 and Rhodococcus opacus B4.</title>
        <authorList>
            <person name="Takarada H."/>
            <person name="Sekine M."/>
            <person name="Hosoyama A."/>
            <person name="Yamada R."/>
            <person name="Fujisawa T."/>
            <person name="Omata S."/>
            <person name="Shimizu A."/>
            <person name="Tsukatani N."/>
            <person name="Tanikawa S."/>
            <person name="Fujita N."/>
            <person name="Harayama S."/>
        </authorList>
    </citation>
    <scope>NUCLEOTIDE SEQUENCE [LARGE SCALE GENOMIC DNA]</scope>
    <source>
        <strain evidence="4 5">B4</strain>
    </source>
</reference>
<sequence>MPVNEVHRRMCQPVRVSETPSTPPVCVLGLGLIGGSLLRAAVRAGREAWGHNRSAPSVDAARADGFDADTDLVAVLQRASAASALIVIAVPVPAVAPTLTAIALYAPNCPITDVVSVKAEVAAAAARQGLADRYVGGHPMAGTSASGWSVGSADLFREAVWVVGTDDGVDPGIWTQVAQLALDCGSVVVPAESAEHDRAVARISHLPHLLAETLAITGARGGPLALGLAAGSFRDGTRVAGSAPGLVRAMCEGNRDALLIALDEALTLLQDARTELSEQSSAATLVDDGHAARLTYDNQETWEISGIVPGRAGWIEEMRDAGRRGGRLRRL</sequence>
<dbReference type="Gene3D" id="1.10.3660.10">
    <property type="entry name" value="6-phosphogluconate dehydrogenase C-terminal like domain"/>
    <property type="match status" value="1"/>
</dbReference>
<dbReference type="InterPro" id="IPR046825">
    <property type="entry name" value="PDH_C"/>
</dbReference>
<dbReference type="NCBIfam" id="NF005108">
    <property type="entry name" value="PRK06545.1-6"/>
    <property type="match status" value="1"/>
</dbReference>
<dbReference type="PANTHER" id="PTHR21363">
    <property type="entry name" value="PREPHENATE DEHYDROGENASE"/>
    <property type="match status" value="1"/>
</dbReference>
<evidence type="ECO:0000313" key="4">
    <source>
        <dbReference type="EMBL" id="BAH52331.1"/>
    </source>
</evidence>
<dbReference type="SUPFAM" id="SSF48179">
    <property type="entry name" value="6-phosphogluconate dehydrogenase C-terminal domain-like"/>
    <property type="match status" value="1"/>
</dbReference>